<organism evidence="2 3">
    <name type="scientific">Suricata suricatta</name>
    <name type="common">Meerkat</name>
    <dbReference type="NCBI Taxonomy" id="37032"/>
    <lineage>
        <taxon>Eukaryota</taxon>
        <taxon>Metazoa</taxon>
        <taxon>Chordata</taxon>
        <taxon>Craniata</taxon>
        <taxon>Vertebrata</taxon>
        <taxon>Euteleostomi</taxon>
        <taxon>Mammalia</taxon>
        <taxon>Eutheria</taxon>
        <taxon>Laurasiatheria</taxon>
        <taxon>Carnivora</taxon>
        <taxon>Feliformia</taxon>
        <taxon>Herpestidae</taxon>
        <taxon>Suricata</taxon>
    </lineage>
</organism>
<keyword evidence="3" id="KW-1185">Reference proteome</keyword>
<reference evidence="2" key="2">
    <citation type="submission" date="2025-08" db="UniProtKB">
        <authorList>
            <consortium name="Ensembl"/>
        </authorList>
    </citation>
    <scope>IDENTIFICATION</scope>
</reference>
<feature type="region of interest" description="Disordered" evidence="1">
    <location>
        <begin position="95"/>
        <end position="126"/>
    </location>
</feature>
<gene>
    <name evidence="2" type="primary">CDRT4</name>
</gene>
<name>A0A673VAY3_SURSU</name>
<dbReference type="GeneID" id="115282983"/>
<protein>
    <recommendedName>
        <fullName evidence="4">CMT1A duplicated region transcript 4</fullName>
    </recommendedName>
</protein>
<dbReference type="Ensembl" id="ENSSSUT00005035161.1">
    <property type="protein sequence ID" value="ENSSSUP00005030812.1"/>
    <property type="gene ID" value="ENSSSUG00005019889.1"/>
</dbReference>
<feature type="region of interest" description="Disordered" evidence="1">
    <location>
        <begin position="1"/>
        <end position="20"/>
    </location>
</feature>
<sequence length="198" mass="22965">MSYTRDLKELPDGRREDKKRPEQGIWAFNVKHSLMMEVVEARQKRDEEFTENIGLPMNLLEKHSPWPAYVTYTSPMVRKLIEKSKARDLECMQAFEESQRAPRQSKPSYTMHLKRRKSSTSSGNTMFKDTMSETTLSVLSTFSLSSLEAALAPEPIHFHTESRENPTANYNKIIFSRKPMMRTLPYSSLLAKEKISNI</sequence>
<dbReference type="RefSeq" id="XP_029785101.1">
    <property type="nucleotide sequence ID" value="XM_029929241.1"/>
</dbReference>
<reference evidence="2 3" key="1">
    <citation type="submission" date="2019-05" db="EMBL/GenBank/DDBJ databases">
        <title>A Chromosome-scale Meerkat (S. suricatta) Genome Assembly.</title>
        <authorList>
            <person name="Dudchenko O."/>
            <person name="Lieberman Aiden E."/>
            <person name="Tung J."/>
            <person name="Barreiro L.B."/>
            <person name="Clutton-Brock T.H."/>
        </authorList>
    </citation>
    <scope>NUCLEOTIDE SEQUENCE [LARGE SCALE GENOMIC DNA]</scope>
</reference>
<dbReference type="InterPro" id="IPR029185">
    <property type="entry name" value="CDRT4"/>
</dbReference>
<evidence type="ECO:0000256" key="1">
    <source>
        <dbReference type="SAM" id="MobiDB-lite"/>
    </source>
</evidence>
<dbReference type="OMA" id="PTADYNK"/>
<dbReference type="CTD" id="284040"/>
<dbReference type="PANTHER" id="PTHR37885">
    <property type="entry name" value="CMT1A DUPLICATED REGION TRANSCRIPT 4 PROTEIN"/>
    <property type="match status" value="1"/>
</dbReference>
<proteinExistence type="predicted"/>
<accession>A0A673VAY3</accession>
<evidence type="ECO:0000313" key="3">
    <source>
        <dbReference type="Proteomes" id="UP000472268"/>
    </source>
</evidence>
<dbReference type="Pfam" id="PF15213">
    <property type="entry name" value="CDRT4"/>
    <property type="match status" value="1"/>
</dbReference>
<dbReference type="Proteomes" id="UP000472268">
    <property type="component" value="Chromosome 17"/>
</dbReference>
<reference evidence="2" key="3">
    <citation type="submission" date="2025-09" db="UniProtKB">
        <authorList>
            <consortium name="Ensembl"/>
        </authorList>
    </citation>
    <scope>IDENTIFICATION</scope>
</reference>
<evidence type="ECO:0008006" key="4">
    <source>
        <dbReference type="Google" id="ProtNLM"/>
    </source>
</evidence>
<dbReference type="PANTHER" id="PTHR37885:SF1">
    <property type="entry name" value="CMT1A DUPLICATED REGION TRANSCRIPT 4 PROTEIN"/>
    <property type="match status" value="1"/>
</dbReference>
<dbReference type="OrthoDB" id="9831498at2759"/>
<dbReference type="AlphaFoldDB" id="A0A673VAY3"/>
<evidence type="ECO:0000313" key="2">
    <source>
        <dbReference type="Ensembl" id="ENSSSUP00005030812.1"/>
    </source>
</evidence>